<evidence type="ECO:0000313" key="3">
    <source>
        <dbReference type="Proteomes" id="UP000887013"/>
    </source>
</evidence>
<comment type="caution">
    <text evidence="2">The sequence shown here is derived from an EMBL/GenBank/DDBJ whole genome shotgun (WGS) entry which is preliminary data.</text>
</comment>
<name>A0A8X6NVY8_NEPPI</name>
<sequence>MGGKVKFTSVKPWHLTVTPIGLSPQKNIRIFCTVSLYRNHPFDIRSKSSAFRGKNRNLLRKYSHGGSLRRHGRLGVMLGAVTPPHEDGVGVGENPTSSPRDHPVKGSGYPRMFLRG</sequence>
<accession>A0A8X6NVY8</accession>
<protein>
    <submittedName>
        <fullName evidence="2">Uncharacterized protein</fullName>
    </submittedName>
</protein>
<dbReference type="Proteomes" id="UP000887013">
    <property type="component" value="Unassembled WGS sequence"/>
</dbReference>
<dbReference type="EMBL" id="BMAW01062927">
    <property type="protein sequence ID" value="GFT37965.1"/>
    <property type="molecule type" value="Genomic_DNA"/>
</dbReference>
<gene>
    <name evidence="2" type="ORF">NPIL_424941</name>
</gene>
<keyword evidence="3" id="KW-1185">Reference proteome</keyword>
<evidence type="ECO:0000256" key="1">
    <source>
        <dbReference type="SAM" id="MobiDB-lite"/>
    </source>
</evidence>
<evidence type="ECO:0000313" key="2">
    <source>
        <dbReference type="EMBL" id="GFT37965.1"/>
    </source>
</evidence>
<proteinExistence type="predicted"/>
<feature type="region of interest" description="Disordered" evidence="1">
    <location>
        <begin position="79"/>
        <end position="116"/>
    </location>
</feature>
<dbReference type="AlphaFoldDB" id="A0A8X6NVY8"/>
<organism evidence="2 3">
    <name type="scientific">Nephila pilipes</name>
    <name type="common">Giant wood spider</name>
    <name type="synonym">Nephila maculata</name>
    <dbReference type="NCBI Taxonomy" id="299642"/>
    <lineage>
        <taxon>Eukaryota</taxon>
        <taxon>Metazoa</taxon>
        <taxon>Ecdysozoa</taxon>
        <taxon>Arthropoda</taxon>
        <taxon>Chelicerata</taxon>
        <taxon>Arachnida</taxon>
        <taxon>Araneae</taxon>
        <taxon>Araneomorphae</taxon>
        <taxon>Entelegynae</taxon>
        <taxon>Araneoidea</taxon>
        <taxon>Nephilidae</taxon>
        <taxon>Nephila</taxon>
    </lineage>
</organism>
<reference evidence="2" key="1">
    <citation type="submission" date="2020-08" db="EMBL/GenBank/DDBJ databases">
        <title>Multicomponent nature underlies the extraordinary mechanical properties of spider dragline silk.</title>
        <authorList>
            <person name="Kono N."/>
            <person name="Nakamura H."/>
            <person name="Mori M."/>
            <person name="Yoshida Y."/>
            <person name="Ohtoshi R."/>
            <person name="Malay A.D."/>
            <person name="Moran D.A.P."/>
            <person name="Tomita M."/>
            <person name="Numata K."/>
            <person name="Arakawa K."/>
        </authorList>
    </citation>
    <scope>NUCLEOTIDE SEQUENCE</scope>
</reference>